<gene>
    <name evidence="1" type="ORF">DHETER_LOCUS994</name>
</gene>
<organism evidence="1 2">
    <name type="scientific">Dentiscutata heterogama</name>
    <dbReference type="NCBI Taxonomy" id="1316150"/>
    <lineage>
        <taxon>Eukaryota</taxon>
        <taxon>Fungi</taxon>
        <taxon>Fungi incertae sedis</taxon>
        <taxon>Mucoromycota</taxon>
        <taxon>Glomeromycotina</taxon>
        <taxon>Glomeromycetes</taxon>
        <taxon>Diversisporales</taxon>
        <taxon>Gigasporaceae</taxon>
        <taxon>Dentiscutata</taxon>
    </lineage>
</organism>
<proteinExistence type="predicted"/>
<evidence type="ECO:0000313" key="2">
    <source>
        <dbReference type="Proteomes" id="UP000789702"/>
    </source>
</evidence>
<protein>
    <submittedName>
        <fullName evidence="1">9617_t:CDS:1</fullName>
    </submittedName>
</protein>
<name>A0ACA9K5R2_9GLOM</name>
<comment type="caution">
    <text evidence="1">The sequence shown here is derived from an EMBL/GenBank/DDBJ whole genome shotgun (WGS) entry which is preliminary data.</text>
</comment>
<keyword evidence="2" id="KW-1185">Reference proteome</keyword>
<sequence>MKSFHQAFYAHKDNHDVSNCFLKDGYTKNLTYTREHQPTNTGYSYGDDVFDTKTVAIGVYTFLQIFFQEFHKYAVLDFHVTGESYAGHFIAAIAFDINKYNHAKKKMFIHISLESILIGNGWVYPLVQYNYYPTMAYESFYGPIINQSSCHQMRKDCKKCINLKVLRPFEMNGINTLDVRKPYVKAELGANPLLVYQPHNITVQDIFLNNGDDTSSGTKGFNDVKITSWITTYGSYSGNVRAFKGFTFLKVALGTT</sequence>
<dbReference type="Proteomes" id="UP000789702">
    <property type="component" value="Unassembled WGS sequence"/>
</dbReference>
<evidence type="ECO:0000313" key="1">
    <source>
        <dbReference type="EMBL" id="CAG8454304.1"/>
    </source>
</evidence>
<accession>A0ACA9K5R2</accession>
<reference evidence="1" key="1">
    <citation type="submission" date="2021-06" db="EMBL/GenBank/DDBJ databases">
        <authorList>
            <person name="Kallberg Y."/>
            <person name="Tangrot J."/>
            <person name="Rosling A."/>
        </authorList>
    </citation>
    <scope>NUCLEOTIDE SEQUENCE</scope>
    <source>
        <strain evidence="1">IL203A</strain>
    </source>
</reference>
<dbReference type="EMBL" id="CAJVPU010000550">
    <property type="protein sequence ID" value="CAG8454304.1"/>
    <property type="molecule type" value="Genomic_DNA"/>
</dbReference>